<dbReference type="CDD" id="cd00637">
    <property type="entry name" value="7tm_classA_rhodopsin-like"/>
    <property type="match status" value="1"/>
</dbReference>
<dbReference type="InterPro" id="IPR000276">
    <property type="entry name" value="GPCR_Rhodpsn"/>
</dbReference>
<feature type="transmembrane region" description="Helical" evidence="8">
    <location>
        <begin position="87"/>
        <end position="109"/>
    </location>
</feature>
<evidence type="ECO:0000313" key="10">
    <source>
        <dbReference type="EMBL" id="CAF3321049.1"/>
    </source>
</evidence>
<evidence type="ECO:0000259" key="9">
    <source>
        <dbReference type="PROSITE" id="PS50262"/>
    </source>
</evidence>
<dbReference type="Pfam" id="PF00001">
    <property type="entry name" value="7tm_1"/>
    <property type="match status" value="1"/>
</dbReference>
<dbReference type="Gene3D" id="1.20.1070.10">
    <property type="entry name" value="Rhodopsin 7-helix transmembrane proteins"/>
    <property type="match status" value="1"/>
</dbReference>
<evidence type="ECO:0000256" key="2">
    <source>
        <dbReference type="ARBA" id="ARBA00022692"/>
    </source>
</evidence>
<organism evidence="10 12">
    <name type="scientific">Rotaria socialis</name>
    <dbReference type="NCBI Taxonomy" id="392032"/>
    <lineage>
        <taxon>Eukaryota</taxon>
        <taxon>Metazoa</taxon>
        <taxon>Spiralia</taxon>
        <taxon>Gnathifera</taxon>
        <taxon>Rotifera</taxon>
        <taxon>Eurotatoria</taxon>
        <taxon>Bdelloidea</taxon>
        <taxon>Philodinida</taxon>
        <taxon>Philodinidae</taxon>
        <taxon>Rotaria</taxon>
    </lineage>
</organism>
<keyword evidence="5 8" id="KW-0472">Membrane</keyword>
<evidence type="ECO:0000256" key="7">
    <source>
        <dbReference type="ARBA" id="ARBA00023224"/>
    </source>
</evidence>
<comment type="caution">
    <text evidence="10">The sequence shown here is derived from an EMBL/GenBank/DDBJ whole genome shotgun (WGS) entry which is preliminary data.</text>
</comment>
<keyword evidence="7" id="KW-0807">Transducer</keyword>
<keyword evidence="4" id="KW-0297">G-protein coupled receptor</keyword>
<sequence length="504" mass="58134">MSADIFTLSWFIVFAFIMLIAFMANLIIILAILRDKTMHTSTYFYIINVNIADILLMLSCLPERLSAVFGPDDGFNLGMFICYSVPFLQQVSMHAALSILLVLTIHRCYPAGVPRFLQGDFIRRQIRNHTQTLCILWVFAILITLPIFSITKYERSSQNLTLTDENGTNYTFSIQQTSCLTETPELWSRAYLILLLVSTYLITGIFLIVIYGQVIRIILASNKYAKDPITKASNNNNNNDSYRFPSSNRIKEYHHSNLIARINERCEGEIPHTHSSSSSTTESHRCQKQIPANTALVIGTPVEQDELQKSLTHSHHSAQHIQVIIMLFIVIILYIILLLPYRLLNLLFIVHNKIFQQTFMNEILFGCLINVVRLLVFLNCALQPITYLIISSRLRQTVIKLLRSWYKCYCYCRFSSPSMPSSQSYRNEHQAVRTYVTQQYPYQHSYQNRQKQTLYRENRPIQSSLNNVNLASGRVLVLNHASRRQLSPSHTVRKTRQVVSFING</sequence>
<feature type="transmembrane region" description="Helical" evidence="8">
    <location>
        <begin position="130"/>
        <end position="150"/>
    </location>
</feature>
<evidence type="ECO:0000256" key="5">
    <source>
        <dbReference type="ARBA" id="ARBA00023136"/>
    </source>
</evidence>
<dbReference type="EMBL" id="CAJNYU010002985">
    <property type="protein sequence ID" value="CAF3617733.1"/>
    <property type="molecule type" value="Genomic_DNA"/>
</dbReference>
<feature type="transmembrane region" description="Helical" evidence="8">
    <location>
        <begin position="363"/>
        <end position="390"/>
    </location>
</feature>
<evidence type="ECO:0000256" key="8">
    <source>
        <dbReference type="SAM" id="Phobius"/>
    </source>
</evidence>
<protein>
    <recommendedName>
        <fullName evidence="9">G-protein coupled receptors family 1 profile domain-containing protein</fullName>
    </recommendedName>
</protein>
<accession>A0A817TQ34</accession>
<keyword evidence="3 8" id="KW-1133">Transmembrane helix</keyword>
<dbReference type="EMBL" id="CAJNYT010000058">
    <property type="protein sequence ID" value="CAF3321049.1"/>
    <property type="molecule type" value="Genomic_DNA"/>
</dbReference>
<dbReference type="PANTHER" id="PTHR24243:SF233">
    <property type="entry name" value="THYROTROPIN-RELEASING HORMONE RECEPTOR"/>
    <property type="match status" value="1"/>
</dbReference>
<feature type="transmembrane region" description="Helical" evidence="8">
    <location>
        <begin position="45"/>
        <end position="67"/>
    </location>
</feature>
<evidence type="ECO:0000313" key="11">
    <source>
        <dbReference type="EMBL" id="CAF3617733.1"/>
    </source>
</evidence>
<dbReference type="GO" id="GO:0005886">
    <property type="term" value="C:plasma membrane"/>
    <property type="evidence" value="ECO:0007669"/>
    <property type="project" value="TreeGrafter"/>
</dbReference>
<dbReference type="AlphaFoldDB" id="A0A817TQ34"/>
<feature type="transmembrane region" description="Helical" evidence="8">
    <location>
        <begin position="323"/>
        <end position="343"/>
    </location>
</feature>
<evidence type="ECO:0000256" key="6">
    <source>
        <dbReference type="ARBA" id="ARBA00023170"/>
    </source>
</evidence>
<dbReference type="PROSITE" id="PS50262">
    <property type="entry name" value="G_PROTEIN_RECEP_F1_2"/>
    <property type="match status" value="1"/>
</dbReference>
<proteinExistence type="predicted"/>
<dbReference type="Proteomes" id="UP000663869">
    <property type="component" value="Unassembled WGS sequence"/>
</dbReference>
<reference evidence="10" key="1">
    <citation type="submission" date="2021-02" db="EMBL/GenBank/DDBJ databases">
        <authorList>
            <person name="Nowell W R."/>
        </authorList>
    </citation>
    <scope>NUCLEOTIDE SEQUENCE</scope>
</reference>
<dbReference type="PRINTS" id="PR00237">
    <property type="entry name" value="GPCRRHODOPSN"/>
</dbReference>
<feature type="transmembrane region" description="Helical" evidence="8">
    <location>
        <begin position="190"/>
        <end position="211"/>
    </location>
</feature>
<name>A0A817TQ34_9BILA</name>
<comment type="subcellular location">
    <subcellularLocation>
        <location evidence="1">Membrane</location>
        <topology evidence="1">Multi-pass membrane protein</topology>
    </subcellularLocation>
</comment>
<evidence type="ECO:0000313" key="12">
    <source>
        <dbReference type="Proteomes" id="UP000663872"/>
    </source>
</evidence>
<evidence type="ECO:0000256" key="4">
    <source>
        <dbReference type="ARBA" id="ARBA00023040"/>
    </source>
</evidence>
<keyword evidence="6" id="KW-0675">Receptor</keyword>
<dbReference type="InterPro" id="IPR017452">
    <property type="entry name" value="GPCR_Rhodpsn_7TM"/>
</dbReference>
<keyword evidence="2 8" id="KW-0812">Transmembrane</keyword>
<dbReference type="SUPFAM" id="SSF81321">
    <property type="entry name" value="Family A G protein-coupled receptor-like"/>
    <property type="match status" value="1"/>
</dbReference>
<gene>
    <name evidence="11" type="ORF">FME351_LOCUS22770</name>
    <name evidence="10" type="ORF">GRG538_LOCUS2439</name>
</gene>
<evidence type="ECO:0000256" key="1">
    <source>
        <dbReference type="ARBA" id="ARBA00004141"/>
    </source>
</evidence>
<feature type="domain" description="G-protein coupled receptors family 1 profile" evidence="9">
    <location>
        <begin position="24"/>
        <end position="387"/>
    </location>
</feature>
<evidence type="ECO:0000256" key="3">
    <source>
        <dbReference type="ARBA" id="ARBA00022989"/>
    </source>
</evidence>
<dbReference type="Proteomes" id="UP000663872">
    <property type="component" value="Unassembled WGS sequence"/>
</dbReference>
<dbReference type="PANTHER" id="PTHR24243">
    <property type="entry name" value="G-PROTEIN COUPLED RECEPTOR"/>
    <property type="match status" value="1"/>
</dbReference>
<feature type="transmembrane region" description="Helical" evidence="8">
    <location>
        <begin position="6"/>
        <end position="33"/>
    </location>
</feature>
<dbReference type="GO" id="GO:0004930">
    <property type="term" value="F:G protein-coupled receptor activity"/>
    <property type="evidence" value="ECO:0007669"/>
    <property type="project" value="UniProtKB-KW"/>
</dbReference>